<evidence type="ECO:0000256" key="3">
    <source>
        <dbReference type="ARBA" id="ARBA00023125"/>
    </source>
</evidence>
<dbReference type="InterPro" id="IPR036390">
    <property type="entry name" value="WH_DNA-bd_sf"/>
</dbReference>
<dbReference type="InterPro" id="IPR036388">
    <property type="entry name" value="WH-like_DNA-bd_sf"/>
</dbReference>
<accession>A0A226X1E0</accession>
<comment type="caution">
    <text evidence="6">The sequence shown here is derived from an EMBL/GenBank/DDBJ whole genome shotgun (WGS) entry which is preliminary data.</text>
</comment>
<dbReference type="PANTHER" id="PTHR30537:SF5">
    <property type="entry name" value="HTH-TYPE TRANSCRIPTIONAL ACTIVATOR TTDR-RELATED"/>
    <property type="match status" value="1"/>
</dbReference>
<evidence type="ECO:0000313" key="7">
    <source>
        <dbReference type="Proteomes" id="UP000214720"/>
    </source>
</evidence>
<dbReference type="Pfam" id="PF00126">
    <property type="entry name" value="HTH_1"/>
    <property type="match status" value="1"/>
</dbReference>
<dbReference type="InterPro" id="IPR058163">
    <property type="entry name" value="LysR-type_TF_proteobact-type"/>
</dbReference>
<dbReference type="PROSITE" id="PS50931">
    <property type="entry name" value="HTH_LYSR"/>
    <property type="match status" value="1"/>
</dbReference>
<keyword evidence="2" id="KW-0805">Transcription regulation</keyword>
<dbReference type="Proteomes" id="UP000214720">
    <property type="component" value="Unassembled WGS sequence"/>
</dbReference>
<keyword evidence="4" id="KW-0804">Transcription</keyword>
<reference evidence="7" key="1">
    <citation type="submission" date="2017-01" db="EMBL/GenBank/DDBJ databases">
        <title>Genome Analysis of Deinococcus marmoris KOPRI26562.</title>
        <authorList>
            <person name="Kim J.H."/>
            <person name="Oh H.-M."/>
        </authorList>
    </citation>
    <scope>NUCLEOTIDE SEQUENCE [LARGE SCALE GENOMIC DNA]</scope>
    <source>
        <strain evidence="7">PAMC 26633</strain>
    </source>
</reference>
<feature type="domain" description="HTH lysR-type" evidence="5">
    <location>
        <begin position="30"/>
        <end position="79"/>
    </location>
</feature>
<proteinExistence type="inferred from homology"/>
<dbReference type="PANTHER" id="PTHR30537">
    <property type="entry name" value="HTH-TYPE TRANSCRIPTIONAL REGULATOR"/>
    <property type="match status" value="1"/>
</dbReference>
<dbReference type="eggNOG" id="COG0583">
    <property type="taxonomic scope" value="Bacteria"/>
</dbReference>
<organism evidence="6 7">
    <name type="scientific">Caballeronia sordidicola</name>
    <name type="common">Burkholderia sordidicola</name>
    <dbReference type="NCBI Taxonomy" id="196367"/>
    <lineage>
        <taxon>Bacteria</taxon>
        <taxon>Pseudomonadati</taxon>
        <taxon>Pseudomonadota</taxon>
        <taxon>Betaproteobacteria</taxon>
        <taxon>Burkholderiales</taxon>
        <taxon>Burkholderiaceae</taxon>
        <taxon>Caballeronia</taxon>
    </lineage>
</organism>
<dbReference type="Pfam" id="PF03466">
    <property type="entry name" value="LysR_substrate"/>
    <property type="match status" value="1"/>
</dbReference>
<evidence type="ECO:0000259" key="5">
    <source>
        <dbReference type="PROSITE" id="PS50931"/>
    </source>
</evidence>
<evidence type="ECO:0000313" key="6">
    <source>
        <dbReference type="EMBL" id="OXC77234.1"/>
    </source>
</evidence>
<keyword evidence="3" id="KW-0238">DNA-binding</keyword>
<dbReference type="SUPFAM" id="SSF53850">
    <property type="entry name" value="Periplasmic binding protein-like II"/>
    <property type="match status" value="1"/>
</dbReference>
<dbReference type="FunFam" id="1.10.10.10:FF:000001">
    <property type="entry name" value="LysR family transcriptional regulator"/>
    <property type="match status" value="1"/>
</dbReference>
<dbReference type="AlphaFoldDB" id="A0A226X1E0"/>
<dbReference type="Gene3D" id="3.40.190.290">
    <property type="match status" value="1"/>
</dbReference>
<dbReference type="GO" id="GO:0003677">
    <property type="term" value="F:DNA binding"/>
    <property type="evidence" value="ECO:0007669"/>
    <property type="project" value="UniProtKB-KW"/>
</dbReference>
<dbReference type="Gene3D" id="1.10.10.10">
    <property type="entry name" value="Winged helix-like DNA-binding domain superfamily/Winged helix DNA-binding domain"/>
    <property type="match status" value="1"/>
</dbReference>
<dbReference type="InterPro" id="IPR000847">
    <property type="entry name" value="LysR_HTH_N"/>
</dbReference>
<comment type="similarity">
    <text evidence="1">Belongs to the LysR transcriptional regulatory family.</text>
</comment>
<dbReference type="InterPro" id="IPR005119">
    <property type="entry name" value="LysR_subst-bd"/>
</dbReference>
<dbReference type="EMBL" id="MTHB01000109">
    <property type="protein sequence ID" value="OXC77234.1"/>
    <property type="molecule type" value="Genomic_DNA"/>
</dbReference>
<evidence type="ECO:0000256" key="4">
    <source>
        <dbReference type="ARBA" id="ARBA00023163"/>
    </source>
</evidence>
<dbReference type="PRINTS" id="PR00039">
    <property type="entry name" value="HTHLYSR"/>
</dbReference>
<dbReference type="GO" id="GO:0003700">
    <property type="term" value="F:DNA-binding transcription factor activity"/>
    <property type="evidence" value="ECO:0007669"/>
    <property type="project" value="InterPro"/>
</dbReference>
<name>A0A226X1E0_CABSO</name>
<evidence type="ECO:0000256" key="2">
    <source>
        <dbReference type="ARBA" id="ARBA00023015"/>
    </source>
</evidence>
<sequence length="319" mass="34808">MIRDSISVYSRNIFLGDMSSSESLKGITPFVYAADSGSFASAAERLNLTSSAVSKSVARLEERLGVRLFERTTRALALTDAGSAFYETCVRILRELAEAEAILAAQKLEPMGRIRLDLPATFGRLAVLPIVTRLCEQYPNLLPHVTFTDRFVDIVEEGVDVAVRIGAMSEWPASIAHHYVGNERLIFCASPGYLERRGLPMTTEALVEHDCICYGRPDGTVSSWTFASEGGAVVKRAVPYRLVFGDAEAQLAAVEAGLGIAQLATWLANDKLRTGQLIEVLADFATDGLPLFVIWQRARQLTPKVAGVLDMLRASLAVR</sequence>
<protein>
    <submittedName>
        <fullName evidence="6">Transcriptional regulator, LysR family</fullName>
    </submittedName>
</protein>
<dbReference type="CDD" id="cd08475">
    <property type="entry name" value="PBP2_CrgA_like_6"/>
    <property type="match status" value="1"/>
</dbReference>
<evidence type="ECO:0000256" key="1">
    <source>
        <dbReference type="ARBA" id="ARBA00009437"/>
    </source>
</evidence>
<gene>
    <name evidence="6" type="ORF">BSU04_17020</name>
</gene>
<dbReference type="SUPFAM" id="SSF46785">
    <property type="entry name" value="Winged helix' DNA-binding domain"/>
    <property type="match status" value="1"/>
</dbReference>